<gene>
    <name evidence="2" type="ORF">MCHLO_08137</name>
</gene>
<dbReference type="EMBL" id="DF846754">
    <property type="protein sequence ID" value="GAT50952.1"/>
    <property type="molecule type" value="Genomic_DNA"/>
</dbReference>
<feature type="compositionally biased region" description="Polar residues" evidence="1">
    <location>
        <begin position="1"/>
        <end position="13"/>
    </location>
</feature>
<accession>A0ABQ0LIT0</accession>
<sequence length="186" mass="20052">MPRSSACQRPTPNASAESLLSRAPLLPPLFHVDCRRPPQPPRASKRAASHPAPLPRHSPRPVMPPPRPWLLALTRPAFRIDSLLAACLPTCHLPRSSRRVPAPAQCQHPMSTIQWWNASPFVGSVTAANVPHPPGLWFLGSSTTNPNVAAPLLVALEAQDDDDSELVDVKAEIDAESQSDVSAEAC</sequence>
<feature type="region of interest" description="Disordered" evidence="1">
    <location>
        <begin position="1"/>
        <end position="65"/>
    </location>
</feature>
<keyword evidence="3" id="KW-1185">Reference proteome</keyword>
<feature type="compositionally biased region" description="Pro residues" evidence="1">
    <location>
        <begin position="52"/>
        <end position="65"/>
    </location>
</feature>
<evidence type="ECO:0000313" key="2">
    <source>
        <dbReference type="EMBL" id="GAT50952.1"/>
    </source>
</evidence>
<evidence type="ECO:0000313" key="3">
    <source>
        <dbReference type="Proteomes" id="UP000815677"/>
    </source>
</evidence>
<name>A0ABQ0LIT0_MYCCL</name>
<dbReference type="Proteomes" id="UP000815677">
    <property type="component" value="Unassembled WGS sequence"/>
</dbReference>
<evidence type="ECO:0000256" key="1">
    <source>
        <dbReference type="SAM" id="MobiDB-lite"/>
    </source>
</evidence>
<reference evidence="2" key="1">
    <citation type="submission" date="2014-09" db="EMBL/GenBank/DDBJ databases">
        <title>Genome sequence of the luminous mushroom Mycena chlorophos for searching fungal bioluminescence genes.</title>
        <authorList>
            <person name="Tanaka Y."/>
            <person name="Kasuga D."/>
            <person name="Oba Y."/>
            <person name="Hase S."/>
            <person name="Sato K."/>
            <person name="Oba Y."/>
            <person name="Sakakibara Y."/>
        </authorList>
    </citation>
    <scope>NUCLEOTIDE SEQUENCE</scope>
</reference>
<organism evidence="2 3">
    <name type="scientific">Mycena chlorophos</name>
    <name type="common">Agaric fungus</name>
    <name type="synonym">Agaricus chlorophos</name>
    <dbReference type="NCBI Taxonomy" id="658473"/>
    <lineage>
        <taxon>Eukaryota</taxon>
        <taxon>Fungi</taxon>
        <taxon>Dikarya</taxon>
        <taxon>Basidiomycota</taxon>
        <taxon>Agaricomycotina</taxon>
        <taxon>Agaricomycetes</taxon>
        <taxon>Agaricomycetidae</taxon>
        <taxon>Agaricales</taxon>
        <taxon>Marasmiineae</taxon>
        <taxon>Mycenaceae</taxon>
        <taxon>Mycena</taxon>
    </lineage>
</organism>
<protein>
    <submittedName>
        <fullName evidence="2">Uncharacterized protein</fullName>
    </submittedName>
</protein>
<feature type="compositionally biased region" description="Low complexity" evidence="1">
    <location>
        <begin position="14"/>
        <end position="24"/>
    </location>
</feature>
<proteinExistence type="predicted"/>